<sequence length="153" mass="16403">MPTLPSVGTRFTYSGQLGTVRFVGEVQGATGIWIGVEWDDPNRGKHDGVKGDKRIPNAGSFIRPSPAISYGTSFLEALYSKYIEIPHGSGMEKVILGSSNGAIEVEAVGLDKIRGKLSNVERLREVSLDNEQVASSDPRGKIKETCPGRSSPA</sequence>
<evidence type="ECO:0000313" key="4">
    <source>
        <dbReference type="Proteomes" id="UP000186601"/>
    </source>
</evidence>
<name>A0A2R6P1L1_9APHY</name>
<organism evidence="3 4">
    <name type="scientific">Hermanssonia centrifuga</name>
    <dbReference type="NCBI Taxonomy" id="98765"/>
    <lineage>
        <taxon>Eukaryota</taxon>
        <taxon>Fungi</taxon>
        <taxon>Dikarya</taxon>
        <taxon>Basidiomycota</taxon>
        <taxon>Agaricomycotina</taxon>
        <taxon>Agaricomycetes</taxon>
        <taxon>Polyporales</taxon>
        <taxon>Meruliaceae</taxon>
        <taxon>Hermanssonia</taxon>
    </lineage>
</organism>
<dbReference type="SMART" id="SM01052">
    <property type="entry name" value="CAP_GLY"/>
    <property type="match status" value="1"/>
</dbReference>
<feature type="region of interest" description="Disordered" evidence="1">
    <location>
        <begin position="127"/>
        <end position="153"/>
    </location>
</feature>
<evidence type="ECO:0000259" key="2">
    <source>
        <dbReference type="PROSITE" id="PS50245"/>
    </source>
</evidence>
<evidence type="ECO:0000256" key="1">
    <source>
        <dbReference type="SAM" id="MobiDB-lite"/>
    </source>
</evidence>
<evidence type="ECO:0000313" key="3">
    <source>
        <dbReference type="EMBL" id="PSR83047.1"/>
    </source>
</evidence>
<dbReference type="PROSITE" id="PS50245">
    <property type="entry name" value="CAP_GLY_2"/>
    <property type="match status" value="1"/>
</dbReference>
<dbReference type="Proteomes" id="UP000186601">
    <property type="component" value="Unassembled WGS sequence"/>
</dbReference>
<accession>A0A2R6P1L1</accession>
<keyword evidence="4" id="KW-1185">Reference proteome</keyword>
<dbReference type="EMBL" id="MLYV02000566">
    <property type="protein sequence ID" value="PSR83047.1"/>
    <property type="molecule type" value="Genomic_DNA"/>
</dbReference>
<gene>
    <name evidence="3" type="ORF">PHLCEN_2v5851</name>
</gene>
<comment type="caution">
    <text evidence="3">The sequence shown here is derived from an EMBL/GenBank/DDBJ whole genome shotgun (WGS) entry which is preliminary data.</text>
</comment>
<dbReference type="Gene3D" id="2.30.30.190">
    <property type="entry name" value="CAP Gly-rich-like domain"/>
    <property type="match status" value="1"/>
</dbReference>
<feature type="domain" description="CAP-Gly" evidence="2">
    <location>
        <begin position="24"/>
        <end position="63"/>
    </location>
</feature>
<dbReference type="InterPro" id="IPR036859">
    <property type="entry name" value="CAP-Gly_dom_sf"/>
</dbReference>
<dbReference type="Pfam" id="PF01302">
    <property type="entry name" value="CAP_GLY"/>
    <property type="match status" value="1"/>
</dbReference>
<dbReference type="InterPro" id="IPR000938">
    <property type="entry name" value="CAP-Gly_domain"/>
</dbReference>
<protein>
    <recommendedName>
        <fullName evidence="2">CAP-Gly domain-containing protein</fullName>
    </recommendedName>
</protein>
<reference evidence="3 4" key="1">
    <citation type="submission" date="2018-02" db="EMBL/GenBank/DDBJ databases">
        <title>Genome sequence of the basidiomycete white-rot fungus Phlebia centrifuga.</title>
        <authorList>
            <person name="Granchi Z."/>
            <person name="Peng M."/>
            <person name="de Vries R.P."/>
            <person name="Hilden K."/>
            <person name="Makela M.R."/>
            <person name="Grigoriev I."/>
            <person name="Riley R."/>
        </authorList>
    </citation>
    <scope>NUCLEOTIDE SEQUENCE [LARGE SCALE GENOMIC DNA]</scope>
    <source>
        <strain evidence="3 4">FBCC195</strain>
    </source>
</reference>
<dbReference type="SUPFAM" id="SSF74924">
    <property type="entry name" value="Cap-Gly domain"/>
    <property type="match status" value="1"/>
</dbReference>
<dbReference type="OrthoDB" id="5273213at2759"/>
<dbReference type="STRING" id="98765.A0A2R6P1L1"/>
<dbReference type="AlphaFoldDB" id="A0A2R6P1L1"/>
<proteinExistence type="predicted"/>